<accession>A0A0E4H9G4</accession>
<gene>
    <name evidence="1" type="ORF">PRIO_2213</name>
</gene>
<sequence length="79" mass="8855">MMSIVFFIIFNSYNGVLNQFLLKYHLVGEPVSWLGPKYAMLTTIMIDLGSCRQLHTALPGWTAGHTGGSVRSCVHRRSK</sequence>
<protein>
    <submittedName>
        <fullName evidence="1">Uncharacterized protein</fullName>
    </submittedName>
</protein>
<organism evidence="1 2">
    <name type="scientific">Paenibacillus riograndensis SBR5</name>
    <dbReference type="NCBI Taxonomy" id="1073571"/>
    <lineage>
        <taxon>Bacteria</taxon>
        <taxon>Bacillati</taxon>
        <taxon>Bacillota</taxon>
        <taxon>Bacilli</taxon>
        <taxon>Bacillales</taxon>
        <taxon>Paenibacillaceae</taxon>
        <taxon>Paenibacillus</taxon>
        <taxon>Paenibacillus sonchi group</taxon>
    </lineage>
</organism>
<name>A0A0E4H9G4_9BACL</name>
<dbReference type="Proteomes" id="UP000033163">
    <property type="component" value="Chromosome I"/>
</dbReference>
<evidence type="ECO:0000313" key="1">
    <source>
        <dbReference type="EMBL" id="CQR54622.1"/>
    </source>
</evidence>
<proteinExistence type="predicted"/>
<dbReference type="EMBL" id="LN831776">
    <property type="protein sequence ID" value="CQR54622.1"/>
    <property type="molecule type" value="Genomic_DNA"/>
</dbReference>
<evidence type="ECO:0000313" key="2">
    <source>
        <dbReference type="Proteomes" id="UP000033163"/>
    </source>
</evidence>
<dbReference type="AlphaFoldDB" id="A0A0E4H9G4"/>
<reference evidence="2" key="1">
    <citation type="submission" date="2015-03" db="EMBL/GenBank/DDBJ databases">
        <authorList>
            <person name="Wibberg D."/>
        </authorList>
    </citation>
    <scope>NUCLEOTIDE SEQUENCE [LARGE SCALE GENOMIC DNA]</scope>
</reference>
<dbReference type="PATRIC" id="fig|1073571.4.peg.2344"/>
<dbReference type="KEGG" id="pri:PRIO_2213"/>
<dbReference type="HOGENOM" id="CLU_2602761_0_0_9"/>